<dbReference type="EMBL" id="CP012525">
    <property type="protein sequence ID" value="ALC44958.1"/>
    <property type="molecule type" value="Genomic_DNA"/>
</dbReference>
<proteinExistence type="predicted"/>
<keyword evidence="2" id="KW-0812">Transmembrane</keyword>
<keyword evidence="4" id="KW-1185">Reference proteome</keyword>
<dbReference type="AlphaFoldDB" id="A0A0M4EFY7"/>
<keyword evidence="1" id="KW-0175">Coiled coil</keyword>
<accession>A0A0M4EFY7</accession>
<evidence type="ECO:0000256" key="1">
    <source>
        <dbReference type="SAM" id="Coils"/>
    </source>
</evidence>
<reference evidence="3 4" key="1">
    <citation type="submission" date="2015-08" db="EMBL/GenBank/DDBJ databases">
        <title>Ancestral chromatin configuration constrains chromatin evolution on differentiating sex chromosomes in Drosophila.</title>
        <authorList>
            <person name="Zhou Q."/>
            <person name="Bachtrog D."/>
        </authorList>
    </citation>
    <scope>NUCLEOTIDE SEQUENCE [LARGE SCALE GENOMIC DNA]</scope>
    <source>
        <tissue evidence="3">Whole larvae</tissue>
    </source>
</reference>
<organism evidence="3 4">
    <name type="scientific">Drosophila busckii</name>
    <name type="common">Fruit fly</name>
    <dbReference type="NCBI Taxonomy" id="30019"/>
    <lineage>
        <taxon>Eukaryota</taxon>
        <taxon>Metazoa</taxon>
        <taxon>Ecdysozoa</taxon>
        <taxon>Arthropoda</taxon>
        <taxon>Hexapoda</taxon>
        <taxon>Insecta</taxon>
        <taxon>Pterygota</taxon>
        <taxon>Neoptera</taxon>
        <taxon>Endopterygota</taxon>
        <taxon>Diptera</taxon>
        <taxon>Brachycera</taxon>
        <taxon>Muscomorpha</taxon>
        <taxon>Ephydroidea</taxon>
        <taxon>Drosophilidae</taxon>
        <taxon>Drosophila</taxon>
    </lineage>
</organism>
<protein>
    <submittedName>
        <fullName evidence="3">CG13723</fullName>
    </submittedName>
</protein>
<gene>
    <name evidence="3" type="ORF">Dbus_chr3Lg2124</name>
</gene>
<dbReference type="OrthoDB" id="7823780at2759"/>
<dbReference type="Proteomes" id="UP000494163">
    <property type="component" value="Chromosome 3L"/>
</dbReference>
<evidence type="ECO:0000313" key="4">
    <source>
        <dbReference type="Proteomes" id="UP000494163"/>
    </source>
</evidence>
<evidence type="ECO:0000313" key="3">
    <source>
        <dbReference type="EMBL" id="ALC44958.1"/>
    </source>
</evidence>
<feature type="transmembrane region" description="Helical" evidence="2">
    <location>
        <begin position="22"/>
        <end position="46"/>
    </location>
</feature>
<keyword evidence="2" id="KW-1133">Transmembrane helix</keyword>
<name>A0A0M4EFY7_DROBS</name>
<keyword evidence="2" id="KW-0472">Membrane</keyword>
<sequence length="82" mass="9881">MCLLYTLRQHIYCLSLSWLRIVQLYACAGYMAILLTLIVYYCCMALRLICSLRRIKQLTQLRWQIKQQAKLLEQQLVQLERK</sequence>
<evidence type="ECO:0000256" key="2">
    <source>
        <dbReference type="SAM" id="Phobius"/>
    </source>
</evidence>
<feature type="coiled-coil region" evidence="1">
    <location>
        <begin position="55"/>
        <end position="82"/>
    </location>
</feature>